<dbReference type="GO" id="GO:0033204">
    <property type="term" value="F:ribonuclease P RNA binding"/>
    <property type="evidence" value="ECO:0007669"/>
    <property type="project" value="InterPro"/>
</dbReference>
<evidence type="ECO:0000256" key="1">
    <source>
        <dbReference type="ARBA" id="ARBA00010800"/>
    </source>
</evidence>
<dbReference type="Gene3D" id="3.30.70.3250">
    <property type="entry name" value="Ribonuclease P, Pop5 subunit"/>
    <property type="match status" value="1"/>
</dbReference>
<dbReference type="GO" id="GO:0001682">
    <property type="term" value="P:tRNA 5'-leader removal"/>
    <property type="evidence" value="ECO:0007669"/>
    <property type="project" value="InterPro"/>
</dbReference>
<keyword evidence="2" id="KW-0698">rRNA processing</keyword>
<dbReference type="GO" id="GO:0005730">
    <property type="term" value="C:nucleolus"/>
    <property type="evidence" value="ECO:0007669"/>
    <property type="project" value="UniProtKB-SubCell"/>
</dbReference>
<dbReference type="PIRSF" id="PIRSF023803">
    <property type="entry name" value="Ribonuclease_P_prd"/>
    <property type="match status" value="1"/>
</dbReference>
<dbReference type="GO" id="GO:0006364">
    <property type="term" value="P:rRNA processing"/>
    <property type="evidence" value="ECO:0007669"/>
    <property type="project" value="UniProtKB-KW"/>
</dbReference>
<dbReference type="AlphaFoldDB" id="A0A2H1WUB7"/>
<comment type="function">
    <text evidence="6">Component of ribonuclease P, a protein complex that generates mature tRNA molecules by cleaving their 5'-ends.</text>
</comment>
<dbReference type="PANTHER" id="PTHR48414">
    <property type="entry name" value="POP5 HOMOLOG, RIBONUCLEASE P_MRP SUBUNIT"/>
    <property type="match status" value="1"/>
</dbReference>
<evidence type="ECO:0000256" key="3">
    <source>
        <dbReference type="ARBA" id="ARBA00022694"/>
    </source>
</evidence>
<protein>
    <recommendedName>
        <fullName evidence="5 6">Ribonuclease P/MRP protein subunit POP5</fullName>
    </recommendedName>
</protein>
<comment type="similarity">
    <text evidence="1 6">Belongs to the eukaryotic/archaeal RNase P protein component 2 family.</text>
</comment>
<dbReference type="SUPFAM" id="SSF160350">
    <property type="entry name" value="Rnp2-like"/>
    <property type="match status" value="1"/>
</dbReference>
<organism evidence="7">
    <name type="scientific">Spodoptera frugiperda</name>
    <name type="common">Fall armyworm</name>
    <dbReference type="NCBI Taxonomy" id="7108"/>
    <lineage>
        <taxon>Eukaryota</taxon>
        <taxon>Metazoa</taxon>
        <taxon>Ecdysozoa</taxon>
        <taxon>Arthropoda</taxon>
        <taxon>Hexapoda</taxon>
        <taxon>Insecta</taxon>
        <taxon>Pterygota</taxon>
        <taxon>Neoptera</taxon>
        <taxon>Endopterygota</taxon>
        <taxon>Lepidoptera</taxon>
        <taxon>Glossata</taxon>
        <taxon>Ditrysia</taxon>
        <taxon>Noctuoidea</taxon>
        <taxon>Noctuidae</taxon>
        <taxon>Amphipyrinae</taxon>
        <taxon>Spodoptera</taxon>
    </lineage>
</organism>
<evidence type="ECO:0000256" key="2">
    <source>
        <dbReference type="ARBA" id="ARBA00022552"/>
    </source>
</evidence>
<dbReference type="InterPro" id="IPR002759">
    <property type="entry name" value="Pop5/Rpp14/Rnp2-like"/>
</dbReference>
<name>A0A2H1WUB7_SPOFR</name>
<evidence type="ECO:0000256" key="5">
    <source>
        <dbReference type="ARBA" id="ARBA00044198"/>
    </source>
</evidence>
<dbReference type="GO" id="GO:0030677">
    <property type="term" value="C:ribonuclease P complex"/>
    <property type="evidence" value="ECO:0007669"/>
    <property type="project" value="InterPro"/>
</dbReference>
<evidence type="ECO:0000256" key="4">
    <source>
        <dbReference type="ARBA" id="ARBA00023242"/>
    </source>
</evidence>
<dbReference type="InterPro" id="IPR038085">
    <property type="entry name" value="Rnp2-like_sf"/>
</dbReference>
<evidence type="ECO:0000256" key="6">
    <source>
        <dbReference type="PIRNR" id="PIRNR023803"/>
    </source>
</evidence>
<evidence type="ECO:0000313" key="7">
    <source>
        <dbReference type="EMBL" id="SOQ56650.1"/>
    </source>
</evidence>
<dbReference type="Pfam" id="PF01900">
    <property type="entry name" value="RNase_P_Rpp14"/>
    <property type="match status" value="1"/>
</dbReference>
<accession>A0A2H1WUB7</accession>
<dbReference type="InterPro" id="IPR016819">
    <property type="entry name" value="RNase_P/MRP_POP5"/>
</dbReference>
<dbReference type="PANTHER" id="PTHR48414:SF1">
    <property type="entry name" value="POP5 HOMOLOG, RIBONUCLEASE P_MRP SUBUNIT"/>
    <property type="match status" value="1"/>
</dbReference>
<proteinExistence type="inferred from homology"/>
<gene>
    <name evidence="7" type="ORF">SFRICE_007042</name>
</gene>
<keyword evidence="3 6" id="KW-0819">tRNA processing</keyword>
<keyword evidence="4 6" id="KW-0539">Nucleus</keyword>
<dbReference type="EMBL" id="ODYU01011114">
    <property type="protein sequence ID" value="SOQ56650.1"/>
    <property type="molecule type" value="Genomic_DNA"/>
</dbReference>
<sequence>MVRFKNRYITVEIVAPLVPEDKPLQLKPKIFHDTVLSKIQQMYGDFGVAAVINGFLTKYCNEHTRIAIIRSRHGPHRFVTSSLPFITKIGSLDVRLNTLHVGATLKHCFKFIQKHQRAYLDTMWCKLKTDEDRRKLEAAVLDYTKTDVAINIENIT</sequence>
<reference evidence="7" key="1">
    <citation type="submission" date="2016-07" db="EMBL/GenBank/DDBJ databases">
        <authorList>
            <person name="Bretaudeau A."/>
        </authorList>
    </citation>
    <scope>NUCLEOTIDE SEQUENCE</scope>
    <source>
        <strain evidence="7">Rice</strain>
        <tissue evidence="7">Whole body</tissue>
    </source>
</reference>
<comment type="subcellular location">
    <subcellularLocation>
        <location evidence="6">Nucleus</location>
        <location evidence="6">Nucleolus</location>
    </subcellularLocation>
</comment>